<dbReference type="PANTHER" id="PTHR19446">
    <property type="entry name" value="REVERSE TRANSCRIPTASES"/>
    <property type="match status" value="1"/>
</dbReference>
<evidence type="ECO:0000313" key="2">
    <source>
        <dbReference type="Proteomes" id="UP001447188"/>
    </source>
</evidence>
<gene>
    <name evidence="1" type="ORF">Q9L58_010455</name>
</gene>
<dbReference type="Proteomes" id="UP001447188">
    <property type="component" value="Unassembled WGS sequence"/>
</dbReference>
<name>A0ABR3G4F6_9PEZI</name>
<feature type="non-terminal residue" evidence="1">
    <location>
        <position position="151"/>
    </location>
</feature>
<organism evidence="1 2">
    <name type="scientific">Discina gigas</name>
    <dbReference type="NCBI Taxonomy" id="1032678"/>
    <lineage>
        <taxon>Eukaryota</taxon>
        <taxon>Fungi</taxon>
        <taxon>Dikarya</taxon>
        <taxon>Ascomycota</taxon>
        <taxon>Pezizomycotina</taxon>
        <taxon>Pezizomycetes</taxon>
        <taxon>Pezizales</taxon>
        <taxon>Discinaceae</taxon>
        <taxon>Discina</taxon>
    </lineage>
</organism>
<accession>A0ABR3G4F6</accession>
<dbReference type="EMBL" id="JBBBZM010000414">
    <property type="protein sequence ID" value="KAL0630698.1"/>
    <property type="molecule type" value="Genomic_DNA"/>
</dbReference>
<keyword evidence="2" id="KW-1185">Reference proteome</keyword>
<reference evidence="1 2" key="1">
    <citation type="submission" date="2024-02" db="EMBL/GenBank/DDBJ databases">
        <title>Discinaceae phylogenomics.</title>
        <authorList>
            <person name="Dirks A.C."/>
            <person name="James T.Y."/>
        </authorList>
    </citation>
    <scope>NUCLEOTIDE SEQUENCE [LARGE SCALE GENOMIC DNA]</scope>
    <source>
        <strain evidence="1 2">ACD0624</strain>
    </source>
</reference>
<proteinExistence type="predicted"/>
<comment type="caution">
    <text evidence="1">The sequence shown here is derived from an EMBL/GenBank/DDBJ whole genome shotgun (WGS) entry which is preliminary data.</text>
</comment>
<sequence>MLMDPNLLTDQLNAVTRHQALPTIWKRARCVPIRKPGRTNLAEPKRLRRISLLSSPGKRFEKIMTKRIAEGGTEMSAITKEYMGLRSGLSATDSLMLSMTQAQEWLDIQGRATKNSRGSEAPKPSMIANDIDRAFNCVNHKRLCDIMRHYR</sequence>
<evidence type="ECO:0000313" key="1">
    <source>
        <dbReference type="EMBL" id="KAL0630698.1"/>
    </source>
</evidence>
<protein>
    <submittedName>
        <fullName evidence="1">Uncharacterized protein</fullName>
    </submittedName>
</protein>